<dbReference type="EMBL" id="JACGCM010002279">
    <property type="protein sequence ID" value="KAF6142135.1"/>
    <property type="molecule type" value="Genomic_DNA"/>
</dbReference>
<sequence length="70" mass="8217">PVLSTIVYFHLNNEYDNVVFFCHFTPGIFLLVKQTPSDSQLVKVASCTSMSDLFIRYVYIIFQLLQKEFF</sequence>
<evidence type="ECO:0000313" key="1">
    <source>
        <dbReference type="EMBL" id="KAF6142135.1"/>
    </source>
</evidence>
<reference evidence="1 2" key="1">
    <citation type="journal article" date="2020" name="IScience">
        <title>Genome Sequencing of the Endangered Kingdonia uniflora (Circaeasteraceae, Ranunculales) Reveals Potential Mechanisms of Evolutionary Specialization.</title>
        <authorList>
            <person name="Sun Y."/>
            <person name="Deng T."/>
            <person name="Zhang A."/>
            <person name="Moore M.J."/>
            <person name="Landis J.B."/>
            <person name="Lin N."/>
            <person name="Zhang H."/>
            <person name="Zhang X."/>
            <person name="Huang J."/>
            <person name="Zhang X."/>
            <person name="Sun H."/>
            <person name="Wang H."/>
        </authorList>
    </citation>
    <scope>NUCLEOTIDE SEQUENCE [LARGE SCALE GENOMIC DNA]</scope>
    <source>
        <strain evidence="1">TB1705</strain>
        <tissue evidence="1">Leaf</tissue>
    </source>
</reference>
<organism evidence="1 2">
    <name type="scientific">Kingdonia uniflora</name>
    <dbReference type="NCBI Taxonomy" id="39325"/>
    <lineage>
        <taxon>Eukaryota</taxon>
        <taxon>Viridiplantae</taxon>
        <taxon>Streptophyta</taxon>
        <taxon>Embryophyta</taxon>
        <taxon>Tracheophyta</taxon>
        <taxon>Spermatophyta</taxon>
        <taxon>Magnoliopsida</taxon>
        <taxon>Ranunculales</taxon>
        <taxon>Circaeasteraceae</taxon>
        <taxon>Kingdonia</taxon>
    </lineage>
</organism>
<gene>
    <name evidence="1" type="ORF">GIB67_037053</name>
</gene>
<accession>A0A7J7LHM2</accession>
<dbReference type="Proteomes" id="UP000541444">
    <property type="component" value="Unassembled WGS sequence"/>
</dbReference>
<evidence type="ECO:0000313" key="2">
    <source>
        <dbReference type="Proteomes" id="UP000541444"/>
    </source>
</evidence>
<proteinExistence type="predicted"/>
<protein>
    <submittedName>
        <fullName evidence="1">Uncharacterized protein</fullName>
    </submittedName>
</protein>
<name>A0A7J7LHM2_9MAGN</name>
<comment type="caution">
    <text evidence="1">The sequence shown here is derived from an EMBL/GenBank/DDBJ whole genome shotgun (WGS) entry which is preliminary data.</text>
</comment>
<feature type="non-terminal residue" evidence="1">
    <location>
        <position position="1"/>
    </location>
</feature>
<dbReference type="AlphaFoldDB" id="A0A7J7LHM2"/>
<keyword evidence="2" id="KW-1185">Reference proteome</keyword>